<feature type="transmembrane region" description="Helical" evidence="6">
    <location>
        <begin position="60"/>
        <end position="78"/>
    </location>
</feature>
<reference evidence="7 8" key="1">
    <citation type="submission" date="2018-06" db="EMBL/GenBank/DDBJ databases">
        <authorList>
            <consortium name="Pathogen Informatics"/>
            <person name="Doyle S."/>
        </authorList>
    </citation>
    <scope>NUCLEOTIDE SEQUENCE [LARGE SCALE GENOMIC DNA]</scope>
    <source>
        <strain evidence="7 8">NCTC9128</strain>
    </source>
</reference>
<gene>
    <name evidence="7" type="primary">araJ_2</name>
    <name evidence="7" type="ORF">NCTC9128_07002</name>
</gene>
<protein>
    <submittedName>
        <fullName evidence="7">MFS transport protein AraJ</fullName>
    </submittedName>
</protein>
<dbReference type="GO" id="GO:0005886">
    <property type="term" value="C:plasma membrane"/>
    <property type="evidence" value="ECO:0007669"/>
    <property type="project" value="UniProtKB-SubCell"/>
</dbReference>
<evidence type="ECO:0000256" key="2">
    <source>
        <dbReference type="ARBA" id="ARBA00022475"/>
    </source>
</evidence>
<dbReference type="InterPro" id="IPR050189">
    <property type="entry name" value="MFS_Efflux_Transporters"/>
</dbReference>
<dbReference type="GO" id="GO:0022857">
    <property type="term" value="F:transmembrane transporter activity"/>
    <property type="evidence" value="ECO:0007669"/>
    <property type="project" value="TreeGrafter"/>
</dbReference>
<organism evidence="7 8">
    <name type="scientific">Klebsiella pneumoniae</name>
    <dbReference type="NCBI Taxonomy" id="573"/>
    <lineage>
        <taxon>Bacteria</taxon>
        <taxon>Pseudomonadati</taxon>
        <taxon>Pseudomonadota</taxon>
        <taxon>Gammaproteobacteria</taxon>
        <taxon>Enterobacterales</taxon>
        <taxon>Enterobacteriaceae</taxon>
        <taxon>Klebsiella/Raoultella group</taxon>
        <taxon>Klebsiella</taxon>
        <taxon>Klebsiella pneumoniae complex</taxon>
    </lineage>
</organism>
<accession>A0A2X3GZP4</accession>
<evidence type="ECO:0000256" key="5">
    <source>
        <dbReference type="ARBA" id="ARBA00023136"/>
    </source>
</evidence>
<dbReference type="Proteomes" id="UP000251088">
    <property type="component" value="Unassembled WGS sequence"/>
</dbReference>
<keyword evidence="5 6" id="KW-0472">Membrane</keyword>
<comment type="subcellular location">
    <subcellularLocation>
        <location evidence="1">Cell membrane</location>
        <topology evidence="1">Multi-pass membrane protein</topology>
    </subcellularLocation>
</comment>
<evidence type="ECO:0000256" key="1">
    <source>
        <dbReference type="ARBA" id="ARBA00004651"/>
    </source>
</evidence>
<evidence type="ECO:0000256" key="6">
    <source>
        <dbReference type="SAM" id="Phobius"/>
    </source>
</evidence>
<sequence length="139" mass="14354">MFGNAGVFAWFSYIKPFMLNVSGFAESKMMLIMMPGGGWEWWSAICSAAKFPGATGPLRIAAMTDGVIAVTLLLIFAFGEQKVASLALAFICCAGLFALSAPLQILLLQNAKGGEMLGAAGGQIAFNLGSAIGGLPAAE</sequence>
<keyword evidence="4 6" id="KW-1133">Transmembrane helix</keyword>
<dbReference type="EMBL" id="UAWN01000016">
    <property type="protein sequence ID" value="SQC40990.1"/>
    <property type="molecule type" value="Genomic_DNA"/>
</dbReference>
<evidence type="ECO:0000256" key="3">
    <source>
        <dbReference type="ARBA" id="ARBA00022692"/>
    </source>
</evidence>
<name>A0A2X3GZP4_KLEPN</name>
<evidence type="ECO:0000313" key="7">
    <source>
        <dbReference type="EMBL" id="SQC40990.1"/>
    </source>
</evidence>
<keyword evidence="3 6" id="KW-0812">Transmembrane</keyword>
<dbReference type="AlphaFoldDB" id="A0A2X3GZP4"/>
<proteinExistence type="predicted"/>
<dbReference type="PANTHER" id="PTHR43124">
    <property type="entry name" value="PURINE EFFLUX PUMP PBUE"/>
    <property type="match status" value="1"/>
</dbReference>
<feature type="transmembrane region" description="Helical" evidence="6">
    <location>
        <begin position="84"/>
        <end position="108"/>
    </location>
</feature>
<evidence type="ECO:0000256" key="4">
    <source>
        <dbReference type="ARBA" id="ARBA00022989"/>
    </source>
</evidence>
<evidence type="ECO:0000313" key="8">
    <source>
        <dbReference type="Proteomes" id="UP000251088"/>
    </source>
</evidence>
<dbReference type="PANTHER" id="PTHR43124:SF6">
    <property type="entry name" value="TRANSPORTER ARAJ-RELATED"/>
    <property type="match status" value="1"/>
</dbReference>
<feature type="transmembrane region" description="Helical" evidence="6">
    <location>
        <begin position="6"/>
        <end position="25"/>
    </location>
</feature>
<keyword evidence="2" id="KW-1003">Cell membrane</keyword>